<reference evidence="2 3" key="1">
    <citation type="journal article" date="2023" name="Plant Biotechnol. J.">
        <title>Chromosome-level wild Hevea brasiliensis genome provides new tools for genomic-assisted breeding and valuable loci to elevate rubber yield.</title>
        <authorList>
            <person name="Cheng H."/>
            <person name="Song X."/>
            <person name="Hu Y."/>
            <person name="Wu T."/>
            <person name="Yang Q."/>
            <person name="An Z."/>
            <person name="Feng S."/>
            <person name="Deng Z."/>
            <person name="Wu W."/>
            <person name="Zeng X."/>
            <person name="Tu M."/>
            <person name="Wang X."/>
            <person name="Huang H."/>
        </authorList>
    </citation>
    <scope>NUCLEOTIDE SEQUENCE [LARGE SCALE GENOMIC DNA]</scope>
    <source>
        <strain evidence="2">MT/VB/25A 57/8</strain>
    </source>
</reference>
<dbReference type="Proteomes" id="UP001174677">
    <property type="component" value="Chromosome 8"/>
</dbReference>
<keyword evidence="3" id="KW-1185">Reference proteome</keyword>
<evidence type="ECO:0000313" key="2">
    <source>
        <dbReference type="EMBL" id="KAJ9174764.1"/>
    </source>
</evidence>
<organism evidence="2 3">
    <name type="scientific">Hevea brasiliensis</name>
    <name type="common">Para rubber tree</name>
    <name type="synonym">Siphonia brasiliensis</name>
    <dbReference type="NCBI Taxonomy" id="3981"/>
    <lineage>
        <taxon>Eukaryota</taxon>
        <taxon>Viridiplantae</taxon>
        <taxon>Streptophyta</taxon>
        <taxon>Embryophyta</taxon>
        <taxon>Tracheophyta</taxon>
        <taxon>Spermatophyta</taxon>
        <taxon>Magnoliopsida</taxon>
        <taxon>eudicotyledons</taxon>
        <taxon>Gunneridae</taxon>
        <taxon>Pentapetalae</taxon>
        <taxon>rosids</taxon>
        <taxon>fabids</taxon>
        <taxon>Malpighiales</taxon>
        <taxon>Euphorbiaceae</taxon>
        <taxon>Crotonoideae</taxon>
        <taxon>Micrandreae</taxon>
        <taxon>Hevea</taxon>
    </lineage>
</organism>
<evidence type="ECO:0000313" key="3">
    <source>
        <dbReference type="Proteomes" id="UP001174677"/>
    </source>
</evidence>
<name>A0ABQ9M3H9_HEVBR</name>
<comment type="caution">
    <text evidence="2">The sequence shown here is derived from an EMBL/GenBank/DDBJ whole genome shotgun (WGS) entry which is preliminary data.</text>
</comment>
<dbReference type="EMBL" id="JARPOI010000008">
    <property type="protein sequence ID" value="KAJ9174764.1"/>
    <property type="molecule type" value="Genomic_DNA"/>
</dbReference>
<sequence>MSNNTYMEADPPIKLSYSNLCQRRTQLGLPLNKPNRGPSEELKPCLPRRTGS</sequence>
<accession>A0ABQ9M3H9</accession>
<protein>
    <submittedName>
        <fullName evidence="2">Uncharacterized protein</fullName>
    </submittedName>
</protein>
<gene>
    <name evidence="2" type="ORF">P3X46_013370</name>
</gene>
<proteinExistence type="predicted"/>
<feature type="region of interest" description="Disordered" evidence="1">
    <location>
        <begin position="28"/>
        <end position="52"/>
    </location>
</feature>
<evidence type="ECO:0000256" key="1">
    <source>
        <dbReference type="SAM" id="MobiDB-lite"/>
    </source>
</evidence>